<sequence length="107" mass="11767">MEVMVDIALVHKNNALPCLVCKANPAWGLDHGDVDKDLLAAERRGATKMKRGRGSGERHAVFFLTFTGTPTCNGGFHRELLFWADDGAAESQGDGYFFGDELQQVLR</sequence>
<comment type="caution">
    <text evidence="1">The sequence shown here is derived from an EMBL/GenBank/DDBJ whole genome shotgun (WGS) entry which is preliminary data.</text>
</comment>
<gene>
    <name evidence="1" type="ORF">Zm00014a_016547</name>
</gene>
<organism evidence="1 2">
    <name type="scientific">Zea mays</name>
    <name type="common">Maize</name>
    <dbReference type="NCBI Taxonomy" id="4577"/>
    <lineage>
        <taxon>Eukaryota</taxon>
        <taxon>Viridiplantae</taxon>
        <taxon>Streptophyta</taxon>
        <taxon>Embryophyta</taxon>
        <taxon>Tracheophyta</taxon>
        <taxon>Spermatophyta</taxon>
        <taxon>Magnoliopsida</taxon>
        <taxon>Liliopsida</taxon>
        <taxon>Poales</taxon>
        <taxon>Poaceae</taxon>
        <taxon>PACMAD clade</taxon>
        <taxon>Panicoideae</taxon>
        <taxon>Andropogonodae</taxon>
        <taxon>Andropogoneae</taxon>
        <taxon>Tripsacinae</taxon>
        <taxon>Zea</taxon>
    </lineage>
</organism>
<dbReference type="AlphaFoldDB" id="A0A3L6FMC7"/>
<accession>A0A3L6FMC7</accession>
<protein>
    <submittedName>
        <fullName evidence="1">Uncharacterized protein</fullName>
    </submittedName>
</protein>
<name>A0A3L6FMC7_MAIZE</name>
<dbReference type="EMBL" id="NCVQ01000004">
    <property type="protein sequence ID" value="PWZ33461.1"/>
    <property type="molecule type" value="Genomic_DNA"/>
</dbReference>
<evidence type="ECO:0000313" key="2">
    <source>
        <dbReference type="Proteomes" id="UP000251960"/>
    </source>
</evidence>
<dbReference type="Proteomes" id="UP000251960">
    <property type="component" value="Chromosome 3"/>
</dbReference>
<reference evidence="1 2" key="1">
    <citation type="journal article" date="2018" name="Nat. Genet.">
        <title>Extensive intraspecific gene order and gene structural variations between Mo17 and other maize genomes.</title>
        <authorList>
            <person name="Sun S."/>
            <person name="Zhou Y."/>
            <person name="Chen J."/>
            <person name="Shi J."/>
            <person name="Zhao H."/>
            <person name="Zhao H."/>
            <person name="Song W."/>
            <person name="Zhang M."/>
            <person name="Cui Y."/>
            <person name="Dong X."/>
            <person name="Liu H."/>
            <person name="Ma X."/>
            <person name="Jiao Y."/>
            <person name="Wang B."/>
            <person name="Wei X."/>
            <person name="Stein J.C."/>
            <person name="Glaubitz J.C."/>
            <person name="Lu F."/>
            <person name="Yu G."/>
            <person name="Liang C."/>
            <person name="Fengler K."/>
            <person name="Li B."/>
            <person name="Rafalski A."/>
            <person name="Schnable P.S."/>
            <person name="Ware D.H."/>
            <person name="Buckler E.S."/>
            <person name="Lai J."/>
        </authorList>
    </citation>
    <scope>NUCLEOTIDE SEQUENCE [LARGE SCALE GENOMIC DNA]</scope>
    <source>
        <strain evidence="2">cv. Missouri 17</strain>
        <tissue evidence="1">Seedling</tissue>
    </source>
</reference>
<proteinExistence type="predicted"/>
<evidence type="ECO:0000313" key="1">
    <source>
        <dbReference type="EMBL" id="PWZ33461.1"/>
    </source>
</evidence>